<evidence type="ECO:0000313" key="5">
    <source>
        <dbReference type="EMBL" id="KAG5390656.1"/>
    </source>
</evidence>
<comment type="similarity">
    <text evidence="1">Belongs to the UDP-glycosyltransferase family.</text>
</comment>
<proteinExistence type="inferred from homology"/>
<dbReference type="SUPFAM" id="SSF48464">
    <property type="entry name" value="ENTH/VHS domain"/>
    <property type="match status" value="1"/>
</dbReference>
<accession>A0ABQ7LYB2</accession>
<dbReference type="PROSITE" id="PS00375">
    <property type="entry name" value="UDPGT"/>
    <property type="match status" value="1"/>
</dbReference>
<dbReference type="Gene3D" id="1.25.40.90">
    <property type="match status" value="1"/>
</dbReference>
<evidence type="ECO:0000256" key="1">
    <source>
        <dbReference type="ARBA" id="ARBA00009995"/>
    </source>
</evidence>
<reference evidence="5 6" key="1">
    <citation type="submission" date="2021-03" db="EMBL/GenBank/DDBJ databases">
        <authorList>
            <person name="King G.J."/>
            <person name="Bancroft I."/>
            <person name="Baten A."/>
            <person name="Bloomfield J."/>
            <person name="Borpatragohain P."/>
            <person name="He Z."/>
            <person name="Irish N."/>
            <person name="Irwin J."/>
            <person name="Liu K."/>
            <person name="Mauleon R.P."/>
            <person name="Moore J."/>
            <person name="Morris R."/>
            <person name="Ostergaard L."/>
            <person name="Wang B."/>
            <person name="Wells R."/>
        </authorList>
    </citation>
    <scope>NUCLEOTIDE SEQUENCE [LARGE SCALE GENOMIC DNA]</scope>
    <source>
        <strain evidence="5">R-o-18</strain>
        <tissue evidence="5">Leaf</tissue>
    </source>
</reference>
<dbReference type="PROSITE" id="PS50179">
    <property type="entry name" value="VHS"/>
    <property type="match status" value="1"/>
</dbReference>
<dbReference type="Pfam" id="PF00201">
    <property type="entry name" value="UDPGT"/>
    <property type="match status" value="1"/>
</dbReference>
<dbReference type="InterPro" id="IPR035595">
    <property type="entry name" value="UDP_glycos_trans_CS"/>
</dbReference>
<gene>
    <name evidence="5" type="primary">A08p037440.1_BraROA</name>
    <name evidence="5" type="ORF">IGI04_032197</name>
</gene>
<dbReference type="CDD" id="cd03784">
    <property type="entry name" value="GT1_Gtf-like"/>
    <property type="match status" value="1"/>
</dbReference>
<keyword evidence="6" id="KW-1185">Reference proteome</keyword>
<organism evidence="5 6">
    <name type="scientific">Brassica rapa subsp. trilocularis</name>
    <dbReference type="NCBI Taxonomy" id="1813537"/>
    <lineage>
        <taxon>Eukaryota</taxon>
        <taxon>Viridiplantae</taxon>
        <taxon>Streptophyta</taxon>
        <taxon>Embryophyta</taxon>
        <taxon>Tracheophyta</taxon>
        <taxon>Spermatophyta</taxon>
        <taxon>Magnoliopsida</taxon>
        <taxon>eudicotyledons</taxon>
        <taxon>Gunneridae</taxon>
        <taxon>Pentapetalae</taxon>
        <taxon>rosids</taxon>
        <taxon>malvids</taxon>
        <taxon>Brassicales</taxon>
        <taxon>Brassicaceae</taxon>
        <taxon>Brassiceae</taxon>
        <taxon>Brassica</taxon>
    </lineage>
</organism>
<feature type="domain" description="VHS" evidence="4">
    <location>
        <begin position="589"/>
        <end position="619"/>
    </location>
</feature>
<keyword evidence="3" id="KW-0808">Transferase</keyword>
<comment type="caution">
    <text evidence="5">The sequence shown here is derived from an EMBL/GenBank/DDBJ whole genome shotgun (WGS) entry which is preliminary data.</text>
</comment>
<dbReference type="InterPro" id="IPR002213">
    <property type="entry name" value="UDP_glucos_trans"/>
</dbReference>
<feature type="non-terminal residue" evidence="5">
    <location>
        <position position="1"/>
    </location>
</feature>
<evidence type="ECO:0000313" key="6">
    <source>
        <dbReference type="Proteomes" id="UP000823674"/>
    </source>
</evidence>
<dbReference type="InterPro" id="IPR008942">
    <property type="entry name" value="ENTH_VHS"/>
</dbReference>
<evidence type="ECO:0000256" key="2">
    <source>
        <dbReference type="ARBA" id="ARBA00022676"/>
    </source>
</evidence>
<dbReference type="InterPro" id="IPR002014">
    <property type="entry name" value="VHS_dom"/>
</dbReference>
<dbReference type="Proteomes" id="UP000823674">
    <property type="component" value="Chromosome A08"/>
</dbReference>
<evidence type="ECO:0000259" key="4">
    <source>
        <dbReference type="PROSITE" id="PS50179"/>
    </source>
</evidence>
<dbReference type="PANTHER" id="PTHR48047">
    <property type="entry name" value="GLYCOSYLTRANSFERASE"/>
    <property type="match status" value="1"/>
</dbReference>
<dbReference type="Gene3D" id="3.40.50.2000">
    <property type="entry name" value="Glycogen Phosphorylase B"/>
    <property type="match status" value="2"/>
</dbReference>
<sequence>HLTRTKKSQLILCKAKAADDDDLIQTFIQNSDRVRVTTYKFRVKIFARSLSSVLKFRVHTQRARNFRILIERAISQMANNKQVSERIHVLFFPFMAHGHMIPVLDMVKLFSSRGAKSTILTTPSNSKILEKTIEAFKNHNTDLEIGIKIFDFPCVDLGLPQGCDHVDFISSYKKPGAGDLLLKLFLSTKYMKQQLESFIETTKPSCLVADMFFPWSTESAEKFGVPRLVFHGTSFFSLCCFYNMNTHKPHEKVATSCTPFVIPGLPGGIVMTAEQANVAADDETPMGKIMKEIGESESTSFGVLVNSFYELESAYADFYSKNVAKRAWHIGPLSLCNRRGQKANNIHEEEECLKWLESKTPGSVIYISFGSGNNFTNEQMLEIAAGLEGSGQSFVWVVGEKEEWLPEGYEERMKGKGLIIRGWAPQVLILDHKAVGGFLTHCGWNSAIEGIAAGLPMVTWPKGAEQFYNEKLLTKVLGIGVNVGATELVKKGRLISREEVDKAVREVMMSGEEAEERRIRAKKLGEMAKVAVWEGGSSYGDLNRLMEELNSRNSDPRVMRIMVFDLYLILIERSTSQMANNAAACAERATNDMLIGPDWAINIELCDIINLDPRHSTTDLAGYNMYLTQAIEWMKRNVIPRFCKSSFPETPGPRPGQRGGRR</sequence>
<dbReference type="SUPFAM" id="SSF53756">
    <property type="entry name" value="UDP-Glycosyltransferase/glycogen phosphorylase"/>
    <property type="match status" value="1"/>
</dbReference>
<protein>
    <recommendedName>
        <fullName evidence="4">VHS domain-containing protein</fullName>
    </recommendedName>
</protein>
<dbReference type="EMBL" id="JADBGQ010000007">
    <property type="protein sequence ID" value="KAG5390656.1"/>
    <property type="molecule type" value="Genomic_DNA"/>
</dbReference>
<name>A0ABQ7LYB2_BRACM</name>
<keyword evidence="2" id="KW-0328">Glycosyltransferase</keyword>
<evidence type="ECO:0000256" key="3">
    <source>
        <dbReference type="ARBA" id="ARBA00022679"/>
    </source>
</evidence>
<dbReference type="PANTHER" id="PTHR48047:SF45">
    <property type="entry name" value="SCOPOLETIN GLUCOSYLTRANSFERASE-LIKE"/>
    <property type="match status" value="1"/>
</dbReference>